<proteinExistence type="predicted"/>
<feature type="region of interest" description="Disordered" evidence="1">
    <location>
        <begin position="84"/>
        <end position="108"/>
    </location>
</feature>
<keyword evidence="4" id="KW-1185">Reference proteome</keyword>
<gene>
    <name evidence="3" type="ORF">HJG63_012156</name>
</gene>
<evidence type="ECO:0000256" key="2">
    <source>
        <dbReference type="SAM" id="Phobius"/>
    </source>
</evidence>
<accession>A0A7J8FK42</accession>
<name>A0A7J8FK42_ROUAE</name>
<evidence type="ECO:0000313" key="3">
    <source>
        <dbReference type="EMBL" id="KAF6447819.1"/>
    </source>
</evidence>
<sequence>MAAKAMQAEHTGCALAGSAGFRTGHVPNWLLVALESQVPNSSLLSSRRGVLRCGRGPLVALVLLWGGVPFFLGMSWKIKKNNSLEEERPVGPQQTSDESSNLHSPELHPTSLQRLWRRKGTISLSC</sequence>
<feature type="compositionally biased region" description="Polar residues" evidence="1">
    <location>
        <begin position="92"/>
        <end position="103"/>
    </location>
</feature>
<keyword evidence="2" id="KW-0472">Membrane</keyword>
<evidence type="ECO:0000313" key="4">
    <source>
        <dbReference type="Proteomes" id="UP000593571"/>
    </source>
</evidence>
<organism evidence="3 4">
    <name type="scientific">Rousettus aegyptiacus</name>
    <name type="common">Egyptian fruit bat</name>
    <name type="synonym">Pteropus aegyptiacus</name>
    <dbReference type="NCBI Taxonomy" id="9407"/>
    <lineage>
        <taxon>Eukaryota</taxon>
        <taxon>Metazoa</taxon>
        <taxon>Chordata</taxon>
        <taxon>Craniata</taxon>
        <taxon>Vertebrata</taxon>
        <taxon>Euteleostomi</taxon>
        <taxon>Mammalia</taxon>
        <taxon>Eutheria</taxon>
        <taxon>Laurasiatheria</taxon>
        <taxon>Chiroptera</taxon>
        <taxon>Yinpterochiroptera</taxon>
        <taxon>Pteropodoidea</taxon>
        <taxon>Pteropodidae</taxon>
        <taxon>Rousettinae</taxon>
        <taxon>Rousettus</taxon>
    </lineage>
</organism>
<reference evidence="3 4" key="1">
    <citation type="journal article" date="2020" name="Nature">
        <title>Six reference-quality genomes reveal evolution of bat adaptations.</title>
        <authorList>
            <person name="Jebb D."/>
            <person name="Huang Z."/>
            <person name="Pippel M."/>
            <person name="Hughes G.M."/>
            <person name="Lavrichenko K."/>
            <person name="Devanna P."/>
            <person name="Winkler S."/>
            <person name="Jermiin L.S."/>
            <person name="Skirmuntt E.C."/>
            <person name="Katzourakis A."/>
            <person name="Burkitt-Gray L."/>
            <person name="Ray D.A."/>
            <person name="Sullivan K.A.M."/>
            <person name="Roscito J.G."/>
            <person name="Kirilenko B.M."/>
            <person name="Davalos L.M."/>
            <person name="Corthals A.P."/>
            <person name="Power M.L."/>
            <person name="Jones G."/>
            <person name="Ransome R.D."/>
            <person name="Dechmann D.K.N."/>
            <person name="Locatelli A.G."/>
            <person name="Puechmaille S.J."/>
            <person name="Fedrigo O."/>
            <person name="Jarvis E.D."/>
            <person name="Hiller M."/>
            <person name="Vernes S.C."/>
            <person name="Myers E.W."/>
            <person name="Teeling E.C."/>
        </authorList>
    </citation>
    <scope>NUCLEOTIDE SEQUENCE [LARGE SCALE GENOMIC DNA]</scope>
    <source>
        <strain evidence="3">MRouAeg1</strain>
        <tissue evidence="3">Muscle</tissue>
    </source>
</reference>
<comment type="caution">
    <text evidence="3">The sequence shown here is derived from an EMBL/GenBank/DDBJ whole genome shotgun (WGS) entry which is preliminary data.</text>
</comment>
<keyword evidence="2" id="KW-0812">Transmembrane</keyword>
<dbReference type="Proteomes" id="UP000593571">
    <property type="component" value="Unassembled WGS sequence"/>
</dbReference>
<dbReference type="EMBL" id="JACASE010000007">
    <property type="protein sequence ID" value="KAF6447819.1"/>
    <property type="molecule type" value="Genomic_DNA"/>
</dbReference>
<keyword evidence="2" id="KW-1133">Transmembrane helix</keyword>
<protein>
    <submittedName>
        <fullName evidence="3">Uncharacterized protein</fullName>
    </submittedName>
</protein>
<dbReference type="AlphaFoldDB" id="A0A7J8FK42"/>
<evidence type="ECO:0000256" key="1">
    <source>
        <dbReference type="SAM" id="MobiDB-lite"/>
    </source>
</evidence>
<feature type="transmembrane region" description="Helical" evidence="2">
    <location>
        <begin position="56"/>
        <end position="76"/>
    </location>
</feature>